<name>A0A3Q7FM09_SOLLC</name>
<evidence type="ECO:0000313" key="2">
    <source>
        <dbReference type="Proteomes" id="UP000004994"/>
    </source>
</evidence>
<sequence length="51" mass="5747">MGHSMKSLHAGKELTALFLSLRKRTDAIVCLFLAVSLLRLSTEAWQDSITW</sequence>
<evidence type="ECO:0000313" key="1">
    <source>
        <dbReference type="EnsemblPlants" id="Solyc03g095950.3.1"/>
    </source>
</evidence>
<accession>A0A3Q7FM09</accession>
<protein>
    <submittedName>
        <fullName evidence="1">Uncharacterized protein</fullName>
    </submittedName>
</protein>
<reference evidence="1" key="1">
    <citation type="journal article" date="2012" name="Nature">
        <title>The tomato genome sequence provides insights into fleshy fruit evolution.</title>
        <authorList>
            <consortium name="Tomato Genome Consortium"/>
        </authorList>
    </citation>
    <scope>NUCLEOTIDE SEQUENCE [LARGE SCALE GENOMIC DNA]</scope>
    <source>
        <strain evidence="1">cv. Heinz 1706</strain>
    </source>
</reference>
<dbReference type="InParanoid" id="A0A3Q7FM09"/>
<reference evidence="1" key="2">
    <citation type="submission" date="2019-01" db="UniProtKB">
        <authorList>
            <consortium name="EnsemblPlants"/>
        </authorList>
    </citation>
    <scope>IDENTIFICATION</scope>
    <source>
        <strain evidence="1">cv. Heinz 1706</strain>
    </source>
</reference>
<dbReference type="AlphaFoldDB" id="A0A3Q7FM09"/>
<dbReference type="PaxDb" id="4081-Solyc03g095950.2.1"/>
<keyword evidence="2" id="KW-1185">Reference proteome</keyword>
<organism evidence="1">
    <name type="scientific">Solanum lycopersicum</name>
    <name type="common">Tomato</name>
    <name type="synonym">Lycopersicon esculentum</name>
    <dbReference type="NCBI Taxonomy" id="4081"/>
    <lineage>
        <taxon>Eukaryota</taxon>
        <taxon>Viridiplantae</taxon>
        <taxon>Streptophyta</taxon>
        <taxon>Embryophyta</taxon>
        <taxon>Tracheophyta</taxon>
        <taxon>Spermatophyta</taxon>
        <taxon>Magnoliopsida</taxon>
        <taxon>eudicotyledons</taxon>
        <taxon>Gunneridae</taxon>
        <taxon>Pentapetalae</taxon>
        <taxon>asterids</taxon>
        <taxon>lamiids</taxon>
        <taxon>Solanales</taxon>
        <taxon>Solanaceae</taxon>
        <taxon>Solanoideae</taxon>
        <taxon>Solaneae</taxon>
        <taxon>Solanum</taxon>
        <taxon>Solanum subgen. Lycopersicon</taxon>
    </lineage>
</organism>
<dbReference type="Gramene" id="Solyc03g095950.3.1">
    <property type="protein sequence ID" value="Solyc03g095950.3.1"/>
    <property type="gene ID" value="Solyc03g095950.3"/>
</dbReference>
<dbReference type="Proteomes" id="UP000004994">
    <property type="component" value="Chromosome 3"/>
</dbReference>
<proteinExistence type="predicted"/>
<dbReference type="EnsemblPlants" id="Solyc03g095950.3.1">
    <property type="protein sequence ID" value="Solyc03g095950.3.1"/>
    <property type="gene ID" value="Solyc03g095950.3"/>
</dbReference>